<dbReference type="Proteomes" id="UP000005413">
    <property type="component" value="Unassembled WGS sequence"/>
</dbReference>
<dbReference type="SUPFAM" id="SSF50129">
    <property type="entry name" value="GroES-like"/>
    <property type="match status" value="1"/>
</dbReference>
<dbReference type="RefSeq" id="WP_002464760.1">
    <property type="nucleotide sequence ID" value="NZ_AEUN01000492.1"/>
</dbReference>
<dbReference type="PANTHER" id="PTHR43677">
    <property type="entry name" value="SHORT-CHAIN DEHYDROGENASE/REDUCTASE"/>
    <property type="match status" value="1"/>
</dbReference>
<feature type="domain" description="Enoyl reductase (ER)" evidence="1">
    <location>
        <begin position="20"/>
        <end position="328"/>
    </location>
</feature>
<dbReference type="AlphaFoldDB" id="G5JKQ8"/>
<dbReference type="InterPro" id="IPR051397">
    <property type="entry name" value="Zn-ADH-like_protein"/>
</dbReference>
<gene>
    <name evidence="2" type="ORF">SS7213T_10349</name>
</gene>
<dbReference type="InterPro" id="IPR013154">
    <property type="entry name" value="ADH-like_N"/>
</dbReference>
<sequence length="334" mass="36282">MVESFKAFVIDKEQDGKVKSQFQQLTTEDLPEGDVLIKVHYSGINYKDALATQDNNAVVQQYPMVPGIDLAGTIVESNAPGHDVGDKVIVTSYDLGVSHFGGFSEYARVKSEWIVDLPNTLTLEEAMIYGTAGYTAGLAIERLEKVGMNIEDGPVLVRGASGGVGTLAVQMLSEIGYKVIASTGKKDTADTLKSLGAKEVIDRLPIDEDNNKPLASSTWQACIDPVGGAGINYVTKRLQHSGSIAIIGMTGGNTYTNSVFPHILRGVNILGIDSVFTAMKLRQRVWRRLAKDLKPENLHSIKSVVSFDELPQQLDSVINHHNKGRIVIDFGVRQ</sequence>
<evidence type="ECO:0000313" key="3">
    <source>
        <dbReference type="Proteomes" id="UP000005413"/>
    </source>
</evidence>
<comment type="caution">
    <text evidence="2">The sequence shown here is derived from an EMBL/GenBank/DDBJ whole genome shotgun (WGS) entry which is preliminary data.</text>
</comment>
<dbReference type="SUPFAM" id="SSF51735">
    <property type="entry name" value="NAD(P)-binding Rossmann-fold domains"/>
    <property type="match status" value="1"/>
</dbReference>
<dbReference type="PANTHER" id="PTHR43677:SF1">
    <property type="entry name" value="ACRYLYL-COA REDUCTASE ACUI-RELATED"/>
    <property type="match status" value="1"/>
</dbReference>
<dbReference type="PATRIC" id="fig|911238.3.peg.1817"/>
<reference evidence="2 3" key="1">
    <citation type="journal article" date="2012" name="BMC Genomics">
        <title>Comparative genomic analysis of the genus Staphylococcus including Staphylococcus aureus and its newly described sister species Staphylococcus simiae.</title>
        <authorList>
            <person name="Suzuki H."/>
            <person name="Lefebure T."/>
            <person name="Pavinski Bitar P."/>
            <person name="Stanhope M.J."/>
        </authorList>
    </citation>
    <scope>NUCLEOTIDE SEQUENCE [LARGE SCALE GENOMIC DNA]</scope>
    <source>
        <strain evidence="2 3">CCM 7213</strain>
    </source>
</reference>
<keyword evidence="3" id="KW-1185">Reference proteome</keyword>
<dbReference type="EMBL" id="AEUN01000492">
    <property type="protein sequence ID" value="EHJ07228.1"/>
    <property type="molecule type" value="Genomic_DNA"/>
</dbReference>
<dbReference type="OrthoDB" id="9782155at2"/>
<dbReference type="Gene3D" id="3.90.180.10">
    <property type="entry name" value="Medium-chain alcohol dehydrogenases, catalytic domain"/>
    <property type="match status" value="1"/>
</dbReference>
<dbReference type="InterPro" id="IPR020843">
    <property type="entry name" value="ER"/>
</dbReference>
<evidence type="ECO:0000259" key="1">
    <source>
        <dbReference type="SMART" id="SM00829"/>
    </source>
</evidence>
<dbReference type="InterPro" id="IPR011032">
    <property type="entry name" value="GroES-like_sf"/>
</dbReference>
<accession>G5JKQ8</accession>
<name>G5JKQ8_9STAP</name>
<dbReference type="InterPro" id="IPR014188">
    <property type="entry name" value="Acrylyl-CoA_reductase_AcuI"/>
</dbReference>
<dbReference type="SMART" id="SM00829">
    <property type="entry name" value="PKS_ER"/>
    <property type="match status" value="1"/>
</dbReference>
<dbReference type="InterPro" id="IPR036291">
    <property type="entry name" value="NAD(P)-bd_dom_sf"/>
</dbReference>
<organism evidence="2 3">
    <name type="scientific">Staphylococcus simiae CCM 7213 = CCUG 51256</name>
    <dbReference type="NCBI Taxonomy" id="911238"/>
    <lineage>
        <taxon>Bacteria</taxon>
        <taxon>Bacillati</taxon>
        <taxon>Bacillota</taxon>
        <taxon>Bacilli</taxon>
        <taxon>Bacillales</taxon>
        <taxon>Staphylococcaceae</taxon>
        <taxon>Staphylococcus</taxon>
    </lineage>
</organism>
<dbReference type="Gene3D" id="3.40.50.720">
    <property type="entry name" value="NAD(P)-binding Rossmann-like Domain"/>
    <property type="match status" value="1"/>
</dbReference>
<evidence type="ECO:0000313" key="2">
    <source>
        <dbReference type="EMBL" id="EHJ07228.1"/>
    </source>
</evidence>
<dbReference type="NCBIfam" id="TIGR02823">
    <property type="entry name" value="oxido_YhdH"/>
    <property type="match status" value="1"/>
</dbReference>
<proteinExistence type="predicted"/>
<dbReference type="InterPro" id="IPR013149">
    <property type="entry name" value="ADH-like_C"/>
</dbReference>
<dbReference type="Pfam" id="PF08240">
    <property type="entry name" value="ADH_N"/>
    <property type="match status" value="1"/>
</dbReference>
<dbReference type="Pfam" id="PF00107">
    <property type="entry name" value="ADH_zinc_N"/>
    <property type="match status" value="1"/>
</dbReference>
<protein>
    <submittedName>
        <fullName evidence="2">Alcohol dehydrogenase</fullName>
    </submittedName>
</protein>
<dbReference type="GO" id="GO:0043957">
    <property type="term" value="F:acryloyl-CoA reductase (NADPH) activity"/>
    <property type="evidence" value="ECO:0007669"/>
    <property type="project" value="TreeGrafter"/>
</dbReference>